<dbReference type="AlphaFoldDB" id="A0A0G0V931"/>
<dbReference type="EMBL" id="LCAU01000035">
    <property type="protein sequence ID" value="KKR96166.1"/>
    <property type="molecule type" value="Genomic_DNA"/>
</dbReference>
<dbReference type="InterPro" id="IPR009078">
    <property type="entry name" value="Ferritin-like_SF"/>
</dbReference>
<dbReference type="CDD" id="cd01045">
    <property type="entry name" value="Ferritin_like_AB"/>
    <property type="match status" value="1"/>
</dbReference>
<dbReference type="GO" id="GO:0046872">
    <property type="term" value="F:metal ion binding"/>
    <property type="evidence" value="ECO:0007669"/>
    <property type="project" value="InterPro"/>
</dbReference>
<dbReference type="PANTHER" id="PTHR33531">
    <property type="entry name" value="RUBRERYTHRIN SUBFAMILY"/>
    <property type="match status" value="1"/>
</dbReference>
<feature type="domain" description="Rubrerythrin diiron-binding" evidence="1">
    <location>
        <begin position="7"/>
        <end position="138"/>
    </location>
</feature>
<dbReference type="Proteomes" id="UP000034746">
    <property type="component" value="Unassembled WGS sequence"/>
</dbReference>
<name>A0A0G0V931_9BACT</name>
<comment type="caution">
    <text evidence="2">The sequence shown here is derived from an EMBL/GenBank/DDBJ whole genome shotgun (WGS) entry which is preliminary data.</text>
</comment>
<dbReference type="InterPro" id="IPR003251">
    <property type="entry name" value="Rr_diiron-bd_dom"/>
</dbReference>
<evidence type="ECO:0000313" key="3">
    <source>
        <dbReference type="Proteomes" id="UP000034746"/>
    </source>
</evidence>
<organism evidence="2 3">
    <name type="scientific">Candidatus Uhrbacteria bacterium GW2011_GWF2_41_16</name>
    <dbReference type="NCBI Taxonomy" id="1618997"/>
    <lineage>
        <taxon>Bacteria</taxon>
        <taxon>Candidatus Uhriibacteriota</taxon>
    </lineage>
</organism>
<dbReference type="Pfam" id="PF02915">
    <property type="entry name" value="Rubrerythrin"/>
    <property type="match status" value="1"/>
</dbReference>
<sequence>MSYNIKDILETAISEEIKASRFYSNLALQMEDKGARLKFEVMAAIEMRHYESLVLYYQEKFKKPPLVQEAKESKIVRPETPPKTATFGEAIKVIMDTERRAYEFYKKALEFSTDENDRKIFKALADMEQAHFEQFRTEYNYMSESTIRFASEDIPWMMEVY</sequence>
<evidence type="ECO:0000313" key="2">
    <source>
        <dbReference type="EMBL" id="KKR96166.1"/>
    </source>
</evidence>
<dbReference type="GO" id="GO:0016491">
    <property type="term" value="F:oxidoreductase activity"/>
    <property type="evidence" value="ECO:0007669"/>
    <property type="project" value="InterPro"/>
</dbReference>
<dbReference type="PANTHER" id="PTHR33531:SF10">
    <property type="entry name" value="BLR7895 PROTEIN"/>
    <property type="match status" value="1"/>
</dbReference>
<protein>
    <recommendedName>
        <fullName evidence="1">Rubrerythrin diiron-binding domain-containing protein</fullName>
    </recommendedName>
</protein>
<dbReference type="SUPFAM" id="SSF47240">
    <property type="entry name" value="Ferritin-like"/>
    <property type="match status" value="1"/>
</dbReference>
<accession>A0A0G0V931</accession>
<gene>
    <name evidence="2" type="ORF">UU48_C0035G0004</name>
</gene>
<dbReference type="Gene3D" id="1.20.1260.10">
    <property type="match status" value="1"/>
</dbReference>
<proteinExistence type="predicted"/>
<evidence type="ECO:0000259" key="1">
    <source>
        <dbReference type="Pfam" id="PF02915"/>
    </source>
</evidence>
<reference evidence="2 3" key="1">
    <citation type="journal article" date="2015" name="Nature">
        <title>rRNA introns, odd ribosomes, and small enigmatic genomes across a large radiation of phyla.</title>
        <authorList>
            <person name="Brown C.T."/>
            <person name="Hug L.A."/>
            <person name="Thomas B.C."/>
            <person name="Sharon I."/>
            <person name="Castelle C.J."/>
            <person name="Singh A."/>
            <person name="Wilkins M.J."/>
            <person name="Williams K.H."/>
            <person name="Banfield J.F."/>
        </authorList>
    </citation>
    <scope>NUCLEOTIDE SEQUENCE [LARGE SCALE GENOMIC DNA]</scope>
</reference>
<dbReference type="InterPro" id="IPR012347">
    <property type="entry name" value="Ferritin-like"/>
</dbReference>